<reference evidence="4" key="1">
    <citation type="submission" date="2016-05" db="EMBL/GenBank/DDBJ databases">
        <authorList>
            <person name="Naeem Raeece"/>
        </authorList>
    </citation>
    <scope>NUCLEOTIDE SEQUENCE [LARGE SCALE GENOMIC DNA]</scope>
</reference>
<feature type="region of interest" description="Disordered" evidence="1">
    <location>
        <begin position="74"/>
        <end position="93"/>
    </location>
</feature>
<keyword evidence="2" id="KW-0812">Transmembrane</keyword>
<evidence type="ECO:0000313" key="4">
    <source>
        <dbReference type="Proteomes" id="UP000078550"/>
    </source>
</evidence>
<organism evidence="3 4">
    <name type="scientific">Plasmodium ovale wallikeri</name>
    <dbReference type="NCBI Taxonomy" id="864142"/>
    <lineage>
        <taxon>Eukaryota</taxon>
        <taxon>Sar</taxon>
        <taxon>Alveolata</taxon>
        <taxon>Apicomplexa</taxon>
        <taxon>Aconoidasida</taxon>
        <taxon>Haemosporida</taxon>
        <taxon>Plasmodiidae</taxon>
        <taxon>Plasmodium</taxon>
        <taxon>Plasmodium (Plasmodium)</taxon>
    </lineage>
</organism>
<gene>
    <name evidence="3" type="ORF">POVWA2_042680</name>
</gene>
<proteinExistence type="predicted"/>
<dbReference type="AlphaFoldDB" id="A0A1A8ZDK7"/>
<dbReference type="EMBL" id="FLRE01000162">
    <property type="protein sequence ID" value="SBT41908.1"/>
    <property type="molecule type" value="Genomic_DNA"/>
</dbReference>
<evidence type="ECO:0000256" key="1">
    <source>
        <dbReference type="SAM" id="MobiDB-lite"/>
    </source>
</evidence>
<name>A0A1A8ZDK7_PLAOA</name>
<feature type="transmembrane region" description="Helical" evidence="2">
    <location>
        <begin position="167"/>
        <end position="191"/>
    </location>
</feature>
<feature type="compositionally biased region" description="Basic residues" evidence="1">
    <location>
        <begin position="74"/>
        <end position="87"/>
    </location>
</feature>
<evidence type="ECO:0000256" key="2">
    <source>
        <dbReference type="SAM" id="Phobius"/>
    </source>
</evidence>
<dbReference type="Proteomes" id="UP000078550">
    <property type="component" value="Unassembled WGS sequence"/>
</dbReference>
<keyword evidence="2" id="KW-0472">Membrane</keyword>
<sequence length="204" mass="23287">MEKQMCFLGCTCVHDTVHKFGIGVSTHHPIAPSSQTCAYANSSSSAYRSLSTYVHGFCGKCFYICMLREKQSKGGKRRVSHGHKGRKKAVEKERQMINTGKKKKKLLHLKLMKNVPKLLPLGEKLRRNGKEEREETTLIFSKMEKYNCVNGKSQKKKKIKNKKKDSIFFFFFPLYHISPFSASASAAAFPIRVRIYGNIFPNSE</sequence>
<accession>A0A1A8ZDK7</accession>
<keyword evidence="2" id="KW-1133">Transmembrane helix</keyword>
<evidence type="ECO:0000313" key="3">
    <source>
        <dbReference type="EMBL" id="SBT41908.1"/>
    </source>
</evidence>
<protein>
    <submittedName>
        <fullName evidence="3">Uncharacterized protein</fullName>
    </submittedName>
</protein>